<evidence type="ECO:0000313" key="3">
    <source>
        <dbReference type="Proteomes" id="UP000054925"/>
    </source>
</evidence>
<dbReference type="EMBL" id="FCOL02000197">
    <property type="protein sequence ID" value="SAL85838.1"/>
    <property type="molecule type" value="Genomic_DNA"/>
</dbReference>
<dbReference type="OrthoDB" id="336698at2"/>
<evidence type="ECO:0000256" key="1">
    <source>
        <dbReference type="ARBA" id="ARBA00002974"/>
    </source>
</evidence>
<protein>
    <recommendedName>
        <fullName evidence="4">Catalase</fullName>
    </recommendedName>
</protein>
<name>A0A158KXE8_9BURK</name>
<accession>A0A158KXE8</accession>
<gene>
    <name evidence="2" type="ORF">AWB67_07046</name>
</gene>
<dbReference type="GO" id="GO:0020037">
    <property type="term" value="F:heme binding"/>
    <property type="evidence" value="ECO:0007669"/>
    <property type="project" value="InterPro"/>
</dbReference>
<organism evidence="2 3">
    <name type="scientific">Caballeronia terrestris</name>
    <dbReference type="NCBI Taxonomy" id="1226301"/>
    <lineage>
        <taxon>Bacteria</taxon>
        <taxon>Pseudomonadati</taxon>
        <taxon>Pseudomonadota</taxon>
        <taxon>Betaproteobacteria</taxon>
        <taxon>Burkholderiales</taxon>
        <taxon>Burkholderiaceae</taxon>
        <taxon>Caballeronia</taxon>
    </lineage>
</organism>
<proteinExistence type="predicted"/>
<dbReference type="Proteomes" id="UP000054925">
    <property type="component" value="Unassembled WGS sequence"/>
</dbReference>
<keyword evidence="3" id="KW-1185">Reference proteome</keyword>
<dbReference type="Gene3D" id="2.40.180.10">
    <property type="entry name" value="Catalase core domain"/>
    <property type="match status" value="1"/>
</dbReference>
<dbReference type="InterPro" id="IPR020835">
    <property type="entry name" value="Catalase_sf"/>
</dbReference>
<dbReference type="RefSeq" id="WP_087660511.1">
    <property type="nucleotide sequence ID" value="NZ_FCOL02000197.1"/>
</dbReference>
<comment type="caution">
    <text evidence="2">The sequence shown here is derived from an EMBL/GenBank/DDBJ whole genome shotgun (WGS) entry which is preliminary data.</text>
</comment>
<evidence type="ECO:0008006" key="4">
    <source>
        <dbReference type="Google" id="ProtNLM"/>
    </source>
</evidence>
<evidence type="ECO:0000313" key="2">
    <source>
        <dbReference type="EMBL" id="SAL85838.1"/>
    </source>
</evidence>
<reference evidence="2" key="1">
    <citation type="submission" date="2016-01" db="EMBL/GenBank/DDBJ databases">
        <authorList>
            <person name="Peeters C."/>
        </authorList>
    </citation>
    <scope>NUCLEOTIDE SEQUENCE [LARGE SCALE GENOMIC DNA]</scope>
    <source>
        <strain evidence="2">LMG 22937</strain>
    </source>
</reference>
<dbReference type="SUPFAM" id="SSF56634">
    <property type="entry name" value="Heme-dependent catalase-like"/>
    <property type="match status" value="1"/>
</dbReference>
<comment type="function">
    <text evidence="1">Decomposes hydrogen peroxide into water and oxygen; serves to protect cells from the toxic effects of hydrogen peroxide.</text>
</comment>
<sequence>MLRGAEVALEAVGGESGTLKSLGGHPETHILGETFYTAVPFFHGLYCAKLCVAPVSPGLTALTDAPLDVNGKANGLRDAVNEFVANNDAAWEVRVQLATDIEKIPIEDASVQWPEDASPYVTVARIRAAPQAAWSEARSAAIDDCMAFCP</sequence>
<dbReference type="AlphaFoldDB" id="A0A158KXE8"/>